<accession>A0A1F5H085</accession>
<dbReference type="Proteomes" id="UP000176740">
    <property type="component" value="Unassembled WGS sequence"/>
</dbReference>
<gene>
    <name evidence="2" type="ORF">A3A49_00625</name>
</gene>
<reference evidence="2 3" key="1">
    <citation type="journal article" date="2016" name="Nat. Commun.">
        <title>Thousands of microbial genomes shed light on interconnected biogeochemical processes in an aquifer system.</title>
        <authorList>
            <person name="Anantharaman K."/>
            <person name="Brown C.T."/>
            <person name="Hug L.A."/>
            <person name="Sharon I."/>
            <person name="Castelle C.J."/>
            <person name="Probst A.J."/>
            <person name="Thomas B.C."/>
            <person name="Singh A."/>
            <person name="Wilkins M.J."/>
            <person name="Karaoz U."/>
            <person name="Brodie E.L."/>
            <person name="Williams K.H."/>
            <person name="Hubbard S.S."/>
            <person name="Banfield J.F."/>
        </authorList>
    </citation>
    <scope>NUCLEOTIDE SEQUENCE [LARGE SCALE GENOMIC DNA]</scope>
</reference>
<protein>
    <recommendedName>
        <fullName evidence="4">Secondary thiamine-phosphate synthase enzyme</fullName>
    </recommendedName>
</protein>
<name>A0A1F5H085_9BACT</name>
<comment type="similarity">
    <text evidence="1">Belongs to the UPF0047 family.</text>
</comment>
<evidence type="ECO:0000313" key="3">
    <source>
        <dbReference type="Proteomes" id="UP000176740"/>
    </source>
</evidence>
<dbReference type="PANTHER" id="PTHR30615:SF8">
    <property type="entry name" value="UPF0047 PROTEIN C4A8.02C"/>
    <property type="match status" value="1"/>
</dbReference>
<dbReference type="PANTHER" id="PTHR30615">
    <property type="entry name" value="UNCHARACTERIZED PROTEIN YJBQ-RELATED"/>
    <property type="match status" value="1"/>
</dbReference>
<dbReference type="PIRSF" id="PIRSF004681">
    <property type="entry name" value="UCP004681"/>
    <property type="match status" value="1"/>
</dbReference>
<dbReference type="Gene3D" id="2.60.120.460">
    <property type="entry name" value="YjbQ-like"/>
    <property type="match status" value="1"/>
</dbReference>
<dbReference type="AlphaFoldDB" id="A0A1F5H085"/>
<proteinExistence type="inferred from homology"/>
<dbReference type="NCBIfam" id="TIGR00149">
    <property type="entry name" value="TIGR00149_YjbQ"/>
    <property type="match status" value="1"/>
</dbReference>
<organism evidence="2 3">
    <name type="scientific">Candidatus Curtissbacteria bacterium RIFCSPLOWO2_01_FULL_38_11b</name>
    <dbReference type="NCBI Taxonomy" id="1797725"/>
    <lineage>
        <taxon>Bacteria</taxon>
        <taxon>Candidatus Curtissiibacteriota</taxon>
    </lineage>
</organism>
<dbReference type="EMBL" id="MFBO01000031">
    <property type="protein sequence ID" value="OGD97464.1"/>
    <property type="molecule type" value="Genomic_DNA"/>
</dbReference>
<dbReference type="InterPro" id="IPR001602">
    <property type="entry name" value="UPF0047_YjbQ-like"/>
</dbReference>
<evidence type="ECO:0000256" key="1">
    <source>
        <dbReference type="ARBA" id="ARBA00005534"/>
    </source>
</evidence>
<sequence>MKITVNTKKVRQVVNITDYVNDVLAKSKKESGICHLFLAHTTAAITTADLDPGTDEDILDAIGKIVPKLNYRHPHDPKHTPDHIASTIIGTDLTIPFENKKLVLGTWQKVVLIEFNGPKEREIILSIISSSF</sequence>
<comment type="caution">
    <text evidence="2">The sequence shown here is derived from an EMBL/GenBank/DDBJ whole genome shotgun (WGS) entry which is preliminary data.</text>
</comment>
<dbReference type="Pfam" id="PF01894">
    <property type="entry name" value="YjbQ"/>
    <property type="match status" value="1"/>
</dbReference>
<dbReference type="SUPFAM" id="SSF111038">
    <property type="entry name" value="YjbQ-like"/>
    <property type="match status" value="1"/>
</dbReference>
<evidence type="ECO:0000313" key="2">
    <source>
        <dbReference type="EMBL" id="OGD97464.1"/>
    </source>
</evidence>
<evidence type="ECO:0008006" key="4">
    <source>
        <dbReference type="Google" id="ProtNLM"/>
    </source>
</evidence>
<dbReference type="InterPro" id="IPR035917">
    <property type="entry name" value="YjbQ-like_sf"/>
</dbReference>